<keyword evidence="3" id="KW-0472">Membrane</keyword>
<evidence type="ECO:0000313" key="5">
    <source>
        <dbReference type="EnsemblMetazoa" id="G8382.1:cds"/>
    </source>
</evidence>
<feature type="active site" description="Charge relay system" evidence="2">
    <location>
        <position position="243"/>
    </location>
</feature>
<keyword evidence="3" id="KW-1133">Transmembrane helix</keyword>
<evidence type="ECO:0000313" key="6">
    <source>
        <dbReference type="Proteomes" id="UP000005408"/>
    </source>
</evidence>
<dbReference type="EnsemblMetazoa" id="G8382.1">
    <property type="protein sequence ID" value="G8382.1:cds"/>
    <property type="gene ID" value="G8382"/>
</dbReference>
<dbReference type="PANTHER" id="PTHR10794:SF45">
    <property type="entry name" value="MONOACYLGLYCEROL LIPASE ABHD2"/>
    <property type="match status" value="1"/>
</dbReference>
<dbReference type="Pfam" id="PF00561">
    <property type="entry name" value="Abhydrolase_1"/>
    <property type="match status" value="1"/>
</dbReference>
<accession>A0A8W8NUW6</accession>
<comment type="similarity">
    <text evidence="1">Belongs to the AB hydrolase superfamily. AB hydrolase 4 family.</text>
</comment>
<reference evidence="5" key="1">
    <citation type="submission" date="2022-08" db="UniProtKB">
        <authorList>
            <consortium name="EnsemblMetazoa"/>
        </authorList>
    </citation>
    <scope>IDENTIFICATION</scope>
    <source>
        <strain evidence="5">05x7-T-G4-1.051#20</strain>
    </source>
</reference>
<sequence>MAELDAPCCHCAFIYVTLAHPDYTVFPRGRTLADWATKSNTLEQIKTMSAVVVSLILLGLFCAVFRLLHLSIYAGEPKLFYKEGSHFVKSVLDLCPIFKEVYLPPLIWGKSGHLQTFIYGKLGRVKSPYPLGKRISVKMSDGATMTFDVFEPHKPHRTEGDYTMVLCPGIANSSETTYICTFVHYAQERGYRVAVLNHLGALSSAPLTSSRMFTYGGTEEYGAMVDEVLRRHPDTRLMGLGFSMGANVVVKYVGEDISRQEKFLCLMSLCQGYDAEKAIDLGKDWAHLRRMYAYVMTSNQKKMLRRHYDMLLGKEVQEKYNIDPELVLASTTLYELDEAYGRRRAGFESVEEYHRKHSCCNCMDKITVPMFLLNATDDPLVPPSLVEIGIQYAKTHPNSILVETRHGGHLGFFESGILTPDPITWLDRSALQYAEAIVTLFVANSLPHLKLKAA</sequence>
<dbReference type="GO" id="GO:0047372">
    <property type="term" value="F:monoacylglycerol lipase activity"/>
    <property type="evidence" value="ECO:0007669"/>
    <property type="project" value="TreeGrafter"/>
</dbReference>
<keyword evidence="3" id="KW-0812">Transmembrane</keyword>
<name>A0A8W8NUW6_MAGGI</name>
<feature type="domain" description="AB hydrolase-1" evidence="4">
    <location>
        <begin position="163"/>
        <end position="414"/>
    </location>
</feature>
<dbReference type="GO" id="GO:0048240">
    <property type="term" value="P:sperm capacitation"/>
    <property type="evidence" value="ECO:0007669"/>
    <property type="project" value="TreeGrafter"/>
</dbReference>
<dbReference type="Gene3D" id="3.40.50.1820">
    <property type="entry name" value="alpha/beta hydrolase"/>
    <property type="match status" value="1"/>
</dbReference>
<dbReference type="GO" id="GO:0008126">
    <property type="term" value="F:acetylesterase activity"/>
    <property type="evidence" value="ECO:0007669"/>
    <property type="project" value="TreeGrafter"/>
</dbReference>
<organism evidence="5 6">
    <name type="scientific">Magallana gigas</name>
    <name type="common">Pacific oyster</name>
    <name type="synonym">Crassostrea gigas</name>
    <dbReference type="NCBI Taxonomy" id="29159"/>
    <lineage>
        <taxon>Eukaryota</taxon>
        <taxon>Metazoa</taxon>
        <taxon>Spiralia</taxon>
        <taxon>Lophotrochozoa</taxon>
        <taxon>Mollusca</taxon>
        <taxon>Bivalvia</taxon>
        <taxon>Autobranchia</taxon>
        <taxon>Pteriomorphia</taxon>
        <taxon>Ostreida</taxon>
        <taxon>Ostreoidea</taxon>
        <taxon>Ostreidae</taxon>
        <taxon>Magallana</taxon>
    </lineage>
</organism>
<dbReference type="AlphaFoldDB" id="A0A8W8NUW6"/>
<keyword evidence="6" id="KW-1185">Reference proteome</keyword>
<dbReference type="Proteomes" id="UP000005408">
    <property type="component" value="Unassembled WGS sequence"/>
</dbReference>
<dbReference type="PANTHER" id="PTHR10794">
    <property type="entry name" value="ABHYDROLASE DOMAIN-CONTAINING PROTEIN"/>
    <property type="match status" value="1"/>
</dbReference>
<proteinExistence type="inferred from homology"/>
<dbReference type="GO" id="GO:0036126">
    <property type="term" value="C:sperm flagellum"/>
    <property type="evidence" value="ECO:0007669"/>
    <property type="project" value="TreeGrafter"/>
</dbReference>
<evidence type="ECO:0000256" key="3">
    <source>
        <dbReference type="SAM" id="Phobius"/>
    </source>
</evidence>
<dbReference type="InterPro" id="IPR012020">
    <property type="entry name" value="ABHD4"/>
</dbReference>
<dbReference type="SUPFAM" id="SSF53474">
    <property type="entry name" value="alpha/beta-Hydrolases"/>
    <property type="match status" value="1"/>
</dbReference>
<evidence type="ECO:0000259" key="4">
    <source>
        <dbReference type="Pfam" id="PF00561"/>
    </source>
</evidence>
<dbReference type="GO" id="GO:0051793">
    <property type="term" value="P:medium-chain fatty acid catabolic process"/>
    <property type="evidence" value="ECO:0007669"/>
    <property type="project" value="TreeGrafter"/>
</dbReference>
<dbReference type="GO" id="GO:0046464">
    <property type="term" value="P:acylglycerol catabolic process"/>
    <property type="evidence" value="ECO:0007669"/>
    <property type="project" value="TreeGrafter"/>
</dbReference>
<dbReference type="GO" id="GO:0097524">
    <property type="term" value="C:sperm plasma membrane"/>
    <property type="evidence" value="ECO:0007669"/>
    <property type="project" value="TreeGrafter"/>
</dbReference>
<feature type="active site" description="Charge relay system" evidence="2">
    <location>
        <position position="378"/>
    </location>
</feature>
<evidence type="ECO:0000256" key="2">
    <source>
        <dbReference type="PIRSR" id="PIRSR005211-1"/>
    </source>
</evidence>
<dbReference type="InterPro" id="IPR000073">
    <property type="entry name" value="AB_hydrolase_1"/>
</dbReference>
<dbReference type="PIRSF" id="PIRSF005211">
    <property type="entry name" value="Ab_hydro_YheT"/>
    <property type="match status" value="1"/>
</dbReference>
<evidence type="ECO:0000256" key="1">
    <source>
        <dbReference type="ARBA" id="ARBA00010884"/>
    </source>
</evidence>
<dbReference type="InterPro" id="IPR050960">
    <property type="entry name" value="AB_hydrolase_4_sf"/>
</dbReference>
<feature type="transmembrane region" description="Helical" evidence="3">
    <location>
        <begin position="48"/>
        <end position="68"/>
    </location>
</feature>
<dbReference type="InterPro" id="IPR029058">
    <property type="entry name" value="AB_hydrolase_fold"/>
</dbReference>
<feature type="active site" description="Charge relay system" evidence="2">
    <location>
        <position position="409"/>
    </location>
</feature>
<protein>
    <recommendedName>
        <fullName evidence="4">AB hydrolase-1 domain-containing protein</fullName>
    </recommendedName>
</protein>
<dbReference type="GO" id="GO:0051792">
    <property type="term" value="P:medium-chain fatty acid biosynthetic process"/>
    <property type="evidence" value="ECO:0007669"/>
    <property type="project" value="TreeGrafter"/>
</dbReference>
<dbReference type="GO" id="GO:0043401">
    <property type="term" value="P:steroid hormone receptor signaling pathway"/>
    <property type="evidence" value="ECO:0007669"/>
    <property type="project" value="TreeGrafter"/>
</dbReference>